<organism evidence="8 9">
    <name type="scientific">Luteimonas vadosa</name>
    <dbReference type="NCBI Taxonomy" id="1165507"/>
    <lineage>
        <taxon>Bacteria</taxon>
        <taxon>Pseudomonadati</taxon>
        <taxon>Pseudomonadota</taxon>
        <taxon>Gammaproteobacteria</taxon>
        <taxon>Lysobacterales</taxon>
        <taxon>Lysobacteraceae</taxon>
        <taxon>Luteimonas</taxon>
    </lineage>
</organism>
<dbReference type="HAMAP" id="MF_00445">
    <property type="entry name" value="NDH1_NuoN_1"/>
    <property type="match status" value="1"/>
</dbReference>
<reference evidence="9" key="1">
    <citation type="journal article" date="2019" name="Int. J. Syst. Evol. Microbiol.">
        <title>The Global Catalogue of Microorganisms (GCM) 10K type strain sequencing project: providing services to taxonomists for standard genome sequencing and annotation.</title>
        <authorList>
            <consortium name="The Broad Institute Genomics Platform"/>
            <consortium name="The Broad Institute Genome Sequencing Center for Infectious Disease"/>
            <person name="Wu L."/>
            <person name="Ma J."/>
        </authorList>
    </citation>
    <scope>NUCLEOTIDE SEQUENCE [LARGE SCALE GENOMIC DNA]</scope>
    <source>
        <strain evidence="9">JCM 18392</strain>
    </source>
</reference>
<comment type="subunit">
    <text evidence="5">NDH-1 is composed of 14 different subunits. Subunits NuoA, H, J, K, L, M, N constitute the membrane sector of the complex.</text>
</comment>
<dbReference type="EC" id="7.1.1.-" evidence="5"/>
<feature type="transmembrane region" description="Helical" evidence="5">
    <location>
        <begin position="316"/>
        <end position="334"/>
    </location>
</feature>
<keyword evidence="5" id="KW-0874">Quinone</keyword>
<dbReference type="EMBL" id="BAABJY010000002">
    <property type="protein sequence ID" value="GAA4864349.1"/>
    <property type="molecule type" value="Genomic_DNA"/>
</dbReference>
<dbReference type="NCBIfam" id="NF004442">
    <property type="entry name" value="PRK05777.1-5"/>
    <property type="match status" value="1"/>
</dbReference>
<proteinExistence type="inferred from homology"/>
<evidence type="ECO:0000256" key="6">
    <source>
        <dbReference type="RuleBase" id="RU000320"/>
    </source>
</evidence>
<feature type="transmembrane region" description="Helical" evidence="5">
    <location>
        <begin position="220"/>
        <end position="239"/>
    </location>
</feature>
<gene>
    <name evidence="5 8" type="primary">nuoN</name>
    <name evidence="8" type="ORF">GCM10023332_15600</name>
</gene>
<evidence type="ECO:0000256" key="2">
    <source>
        <dbReference type="ARBA" id="ARBA00022692"/>
    </source>
</evidence>
<keyword evidence="5" id="KW-0830">Ubiquinone</keyword>
<dbReference type="PRINTS" id="PR01434">
    <property type="entry name" value="NADHDHGNASE5"/>
</dbReference>
<keyword evidence="3 5" id="KW-1133">Transmembrane helix</keyword>
<sequence>MPMQAMTDTISGPMVPPVRSLADIAPLAPELLVIVGAFALLMLDLFLDDRRRVVTHALAVATLVGAASLVGFGVGGHGIVLGDMFVRDTTADVLKLALLVVSALALLYAWPFLRERGLYKGEVPVLVLFAVTGMMLLVSAANLAMVYVGLELLALCSYALVAIDRDSPLASEAAMKYFVLGALASGMLLYGMSLVYGATGSLDLATIGGSAASAGGDDRTLLLTGVVFLVVGIAFKFGAAPFHMWLPDTYHGAPTAITLFIGSAPKLAAFGMAYRLLESGVGPMFEYWQLLLAALAALSLAIGNLFAIAQSNLKRMLAYSTVSHVGFLFLGLAGGGPEGYAAAMFYAVSYAIMSAAAFAAIVMLANRGFEADRIDDYKGLNARDPWMAGLVLCIMASLAGVPPFLGFWAKLVVLRAALQGDLMWLAIVGIVFAVVGAFYYLRVIKVMYFDEPVGDAPQSRRSRPLRVVFAVNALALLALGLSWDPLMAWCQHAFAA</sequence>
<comment type="catalytic activity">
    <reaction evidence="5">
        <text>a quinone + NADH + 5 H(+)(in) = a quinol + NAD(+) + 4 H(+)(out)</text>
        <dbReference type="Rhea" id="RHEA:57888"/>
        <dbReference type="ChEBI" id="CHEBI:15378"/>
        <dbReference type="ChEBI" id="CHEBI:24646"/>
        <dbReference type="ChEBI" id="CHEBI:57540"/>
        <dbReference type="ChEBI" id="CHEBI:57945"/>
        <dbReference type="ChEBI" id="CHEBI:132124"/>
    </reaction>
</comment>
<feature type="transmembrane region" description="Helical" evidence="5">
    <location>
        <begin position="287"/>
        <end position="309"/>
    </location>
</feature>
<feature type="transmembrane region" description="Helical" evidence="5">
    <location>
        <begin position="58"/>
        <end position="81"/>
    </location>
</feature>
<evidence type="ECO:0000313" key="8">
    <source>
        <dbReference type="EMBL" id="GAA4864349.1"/>
    </source>
</evidence>
<dbReference type="Proteomes" id="UP001501323">
    <property type="component" value="Unassembled WGS sequence"/>
</dbReference>
<evidence type="ECO:0000259" key="7">
    <source>
        <dbReference type="Pfam" id="PF00361"/>
    </source>
</evidence>
<feature type="domain" description="NADH:quinone oxidoreductase/Mrp antiporter transmembrane" evidence="7">
    <location>
        <begin position="140"/>
        <end position="434"/>
    </location>
</feature>
<evidence type="ECO:0000256" key="3">
    <source>
        <dbReference type="ARBA" id="ARBA00022989"/>
    </source>
</evidence>
<comment type="function">
    <text evidence="5">NDH-1 shuttles electrons from NADH, via FMN and iron-sulfur (Fe-S) centers, to quinones in the respiratory chain. The immediate electron acceptor for the enzyme in this species is believed to be ubiquinone. Couples the redox reaction to proton translocation (for every two electrons transferred, four hydrogen ions are translocated across the cytoplasmic membrane), and thus conserves the redox energy in a proton gradient.</text>
</comment>
<keyword evidence="4 5" id="KW-0472">Membrane</keyword>
<evidence type="ECO:0000256" key="1">
    <source>
        <dbReference type="ARBA" id="ARBA00004127"/>
    </source>
</evidence>
<keyword evidence="2 5" id="KW-0812">Transmembrane</keyword>
<dbReference type="InterPro" id="IPR010096">
    <property type="entry name" value="NADH-Q_OxRdtase_suN/2"/>
</dbReference>
<accession>A0ABP9E252</accession>
<feature type="transmembrane region" description="Helical" evidence="5">
    <location>
        <begin position="386"/>
        <end position="410"/>
    </location>
</feature>
<evidence type="ECO:0000256" key="5">
    <source>
        <dbReference type="HAMAP-Rule" id="MF_00445"/>
    </source>
</evidence>
<keyword evidence="5" id="KW-1278">Translocase</keyword>
<feature type="transmembrane region" description="Helical" evidence="5">
    <location>
        <begin position="24"/>
        <end position="46"/>
    </location>
</feature>
<feature type="transmembrane region" description="Helical" evidence="5">
    <location>
        <begin position="125"/>
        <end position="150"/>
    </location>
</feature>
<feature type="transmembrane region" description="Helical" evidence="5">
    <location>
        <begin position="465"/>
        <end position="483"/>
    </location>
</feature>
<feature type="transmembrane region" description="Helical" evidence="5">
    <location>
        <begin position="93"/>
        <end position="113"/>
    </location>
</feature>
<evidence type="ECO:0000256" key="4">
    <source>
        <dbReference type="ARBA" id="ARBA00023136"/>
    </source>
</evidence>
<comment type="similarity">
    <text evidence="5">Belongs to the complex I subunit 2 family.</text>
</comment>
<feature type="transmembrane region" description="Helical" evidence="5">
    <location>
        <begin position="340"/>
        <end position="365"/>
    </location>
</feature>
<keyword evidence="5" id="KW-1003">Cell membrane</keyword>
<keyword evidence="5" id="KW-0813">Transport</keyword>
<keyword evidence="9" id="KW-1185">Reference proteome</keyword>
<evidence type="ECO:0000313" key="9">
    <source>
        <dbReference type="Proteomes" id="UP001501323"/>
    </source>
</evidence>
<dbReference type="Pfam" id="PF00361">
    <property type="entry name" value="Proton_antipo_M"/>
    <property type="match status" value="1"/>
</dbReference>
<comment type="subcellular location">
    <subcellularLocation>
        <location evidence="5">Cell membrane</location>
        <topology evidence="5">Multi-pass membrane protein</topology>
    </subcellularLocation>
    <subcellularLocation>
        <location evidence="1">Endomembrane system</location>
        <topology evidence="1">Multi-pass membrane protein</topology>
    </subcellularLocation>
    <subcellularLocation>
        <location evidence="6">Membrane</location>
        <topology evidence="6">Multi-pass membrane protein</topology>
    </subcellularLocation>
</comment>
<name>A0ABP9E252_9GAMM</name>
<protein>
    <recommendedName>
        <fullName evidence="5">NADH-quinone oxidoreductase subunit N</fullName>
        <ecNumber evidence="5">7.1.1.-</ecNumber>
    </recommendedName>
    <alternativeName>
        <fullName evidence="5">NADH dehydrogenase I subunit N</fullName>
    </alternativeName>
    <alternativeName>
        <fullName evidence="5">NDH-1 subunit N</fullName>
    </alternativeName>
</protein>
<feature type="transmembrane region" description="Helical" evidence="5">
    <location>
        <begin position="177"/>
        <end position="199"/>
    </location>
</feature>
<keyword evidence="5" id="KW-0520">NAD</keyword>
<dbReference type="NCBIfam" id="TIGR01770">
    <property type="entry name" value="NDH_I_N"/>
    <property type="match status" value="1"/>
</dbReference>
<feature type="transmembrane region" description="Helical" evidence="5">
    <location>
        <begin position="422"/>
        <end position="444"/>
    </location>
</feature>
<comment type="caution">
    <text evidence="8">The sequence shown here is derived from an EMBL/GenBank/DDBJ whole genome shotgun (WGS) entry which is preliminary data.</text>
</comment>
<dbReference type="InterPro" id="IPR001750">
    <property type="entry name" value="ND/Mrp_TM"/>
</dbReference>
<dbReference type="PANTHER" id="PTHR22773">
    <property type="entry name" value="NADH DEHYDROGENASE"/>
    <property type="match status" value="1"/>
</dbReference>